<dbReference type="Proteomes" id="UP000269665">
    <property type="component" value="Unassembled WGS sequence"/>
</dbReference>
<dbReference type="Gene3D" id="1.10.443.10">
    <property type="entry name" value="Intergrase catalytic core"/>
    <property type="match status" value="1"/>
</dbReference>
<keyword evidence="3" id="KW-0233">DNA recombination</keyword>
<dbReference type="Pfam" id="PF00589">
    <property type="entry name" value="Phage_integrase"/>
    <property type="match status" value="2"/>
</dbReference>
<dbReference type="InterPro" id="IPR044068">
    <property type="entry name" value="CB"/>
</dbReference>
<dbReference type="AlphaFoldDB" id="A0A8B3F7H8"/>
<dbReference type="InterPro" id="IPR050090">
    <property type="entry name" value="Tyrosine_recombinase_XerCD"/>
</dbReference>
<dbReference type="Pfam" id="PF24624">
    <property type="entry name" value="Int_N"/>
    <property type="match status" value="1"/>
</dbReference>
<dbReference type="GeneID" id="45849829"/>
<dbReference type="CDD" id="cd00796">
    <property type="entry name" value="INT_Rci_Hp1_C"/>
    <property type="match status" value="1"/>
</dbReference>
<organism evidence="7 8">
    <name type="scientific">Pectobacterium parmentieri</name>
    <dbReference type="NCBI Taxonomy" id="1905730"/>
    <lineage>
        <taxon>Bacteria</taxon>
        <taxon>Pseudomonadati</taxon>
        <taxon>Pseudomonadota</taxon>
        <taxon>Gammaproteobacteria</taxon>
        <taxon>Enterobacterales</taxon>
        <taxon>Pectobacteriaceae</taxon>
        <taxon>Pectobacterium</taxon>
    </lineage>
</organism>
<proteinExistence type="predicted"/>
<evidence type="ECO:0000256" key="4">
    <source>
        <dbReference type="PROSITE-ProRule" id="PRU01248"/>
    </source>
</evidence>
<dbReference type="PROSITE" id="PS51898">
    <property type="entry name" value="TYR_RECOMBINASE"/>
    <property type="match status" value="1"/>
</dbReference>
<dbReference type="PROSITE" id="PS51900">
    <property type="entry name" value="CB"/>
    <property type="match status" value="1"/>
</dbReference>
<keyword evidence="2 4" id="KW-0238">DNA-binding</keyword>
<evidence type="ECO:0000256" key="3">
    <source>
        <dbReference type="ARBA" id="ARBA00023172"/>
    </source>
</evidence>
<dbReference type="GO" id="GO:0003677">
    <property type="term" value="F:DNA binding"/>
    <property type="evidence" value="ECO:0007669"/>
    <property type="project" value="UniProtKB-UniRule"/>
</dbReference>
<evidence type="ECO:0000313" key="7">
    <source>
        <dbReference type="EMBL" id="RKO75717.1"/>
    </source>
</evidence>
<dbReference type="SUPFAM" id="SSF56349">
    <property type="entry name" value="DNA breaking-rejoining enzymes"/>
    <property type="match status" value="1"/>
</dbReference>
<feature type="domain" description="Core-binding (CB)" evidence="6">
    <location>
        <begin position="59"/>
        <end position="145"/>
    </location>
</feature>
<reference evidence="7 8" key="1">
    <citation type="journal article" date="2018" name="BMC Genomics">
        <title>High genomic variability in the plant pathogenic bacterium Pectobacterium parmentieri deciphered from de novo assembled complete genomes.</title>
        <authorList>
            <person name="Zoledowska S."/>
            <person name="Motyka-Pomagruk A."/>
            <person name="Sledz W."/>
            <person name="Mengoni A."/>
            <person name="Lojkowska E."/>
        </authorList>
    </citation>
    <scope>NUCLEOTIDE SEQUENCE [LARGE SCALE GENOMIC DNA]</scope>
    <source>
        <strain evidence="7 8">IFB5626</strain>
    </source>
</reference>
<feature type="domain" description="Tyr recombinase" evidence="5">
    <location>
        <begin position="167"/>
        <end position="326"/>
    </location>
</feature>
<evidence type="ECO:0000259" key="5">
    <source>
        <dbReference type="PROSITE" id="PS51898"/>
    </source>
</evidence>
<dbReference type="RefSeq" id="WP_033071267.1">
    <property type="nucleotide sequence ID" value="NZ_CP015749.1"/>
</dbReference>
<evidence type="ECO:0000259" key="6">
    <source>
        <dbReference type="PROSITE" id="PS51900"/>
    </source>
</evidence>
<dbReference type="InterPro" id="IPR002104">
    <property type="entry name" value="Integrase_catalytic"/>
</dbReference>
<dbReference type="InterPro" id="IPR013762">
    <property type="entry name" value="Integrase-like_cat_sf"/>
</dbReference>
<dbReference type="GO" id="GO:0015074">
    <property type="term" value="P:DNA integration"/>
    <property type="evidence" value="ECO:0007669"/>
    <property type="project" value="UniProtKB-KW"/>
</dbReference>
<sequence length="336" mass="38440">MAVRKLPTGKWLSETYPKGRTGKRLRKQFVSKGEALSYERQLKFVGISIDTSAAEDAGQNLSELVQRWFDMHGRSLADGEGRLRKLELLCTNLGDPIASLFTKADFAEYRKQRLNGKFGRFDKPVKESTINREHSYLSAVFNELKRLGEWQGDNPLDGIRQYKESDSELAFLYHDDIRLILSECDASSNPDLGSVVRICLATGARWSEAQELKQSQLVPYRVTYINTKGKRNRTVPISPELYQRLPRRRGQLFSPCYDAFRQALKRSQIDLPEGQLTHVLRHTFASHFMMNGGNILVLKDILGHTSIQMTMRYAHFAPDHLDAAVTLNPYDRLEMV</sequence>
<dbReference type="PANTHER" id="PTHR30349">
    <property type="entry name" value="PHAGE INTEGRASE-RELATED"/>
    <property type="match status" value="1"/>
</dbReference>
<dbReference type="InterPro" id="IPR011010">
    <property type="entry name" value="DNA_brk_join_enz"/>
</dbReference>
<evidence type="ECO:0000256" key="2">
    <source>
        <dbReference type="ARBA" id="ARBA00023125"/>
    </source>
</evidence>
<name>A0A8B3F7H8_PECPM</name>
<comment type="caution">
    <text evidence="7">The sequence shown here is derived from an EMBL/GenBank/DDBJ whole genome shotgun (WGS) entry which is preliminary data.</text>
</comment>
<accession>A0A8B3F7H8</accession>
<dbReference type="EMBL" id="PSZG01000001">
    <property type="protein sequence ID" value="RKO75717.1"/>
    <property type="molecule type" value="Genomic_DNA"/>
</dbReference>
<evidence type="ECO:0000313" key="8">
    <source>
        <dbReference type="Proteomes" id="UP000269665"/>
    </source>
</evidence>
<gene>
    <name evidence="7" type="ORF">C5E00_02420</name>
</gene>
<dbReference type="InterPro" id="IPR057084">
    <property type="entry name" value="Int_N"/>
</dbReference>
<dbReference type="PANTHER" id="PTHR30349:SF93">
    <property type="entry name" value="FELS-2 PROPHAGE PROTEIN"/>
    <property type="match status" value="1"/>
</dbReference>
<dbReference type="GO" id="GO:0006310">
    <property type="term" value="P:DNA recombination"/>
    <property type="evidence" value="ECO:0007669"/>
    <property type="project" value="UniProtKB-KW"/>
</dbReference>
<evidence type="ECO:0000256" key="1">
    <source>
        <dbReference type="ARBA" id="ARBA00022908"/>
    </source>
</evidence>
<protein>
    <submittedName>
        <fullName evidence="7">Integrase</fullName>
    </submittedName>
</protein>
<dbReference type="KEGG" id="ppar:A8F97_10175"/>
<keyword evidence="1" id="KW-0229">DNA integration</keyword>